<name>L8JUF9_9BACT</name>
<dbReference type="PROSITE" id="PS50968">
    <property type="entry name" value="BIOTINYL_LIPOYL"/>
    <property type="match status" value="1"/>
</dbReference>
<dbReference type="RefSeq" id="WP_009578691.1">
    <property type="nucleotide sequence ID" value="NZ_AMZN01000015.1"/>
</dbReference>
<dbReference type="CDD" id="cd06850">
    <property type="entry name" value="biotinyl_domain"/>
    <property type="match status" value="1"/>
</dbReference>
<dbReference type="Proteomes" id="UP000011135">
    <property type="component" value="Unassembled WGS sequence"/>
</dbReference>
<comment type="caution">
    <text evidence="3">The sequence shown here is derived from an EMBL/GenBank/DDBJ whole genome shotgun (WGS) entry which is preliminary data.</text>
</comment>
<dbReference type="FunFam" id="2.40.50.100:FF:000003">
    <property type="entry name" value="Acetyl-CoA carboxylase biotin carboxyl carrier protein"/>
    <property type="match status" value="1"/>
</dbReference>
<accession>L8JUF9</accession>
<protein>
    <recommendedName>
        <fullName evidence="2">Lipoyl-binding domain-containing protein</fullName>
    </recommendedName>
</protein>
<keyword evidence="1" id="KW-0092">Biotin</keyword>
<feature type="domain" description="Lipoyl-binding" evidence="2">
    <location>
        <begin position="88"/>
        <end position="164"/>
    </location>
</feature>
<proteinExistence type="predicted"/>
<dbReference type="EMBL" id="AMZN01000015">
    <property type="protein sequence ID" value="ELR72641.1"/>
    <property type="molecule type" value="Genomic_DNA"/>
</dbReference>
<dbReference type="Gene3D" id="2.40.50.100">
    <property type="match status" value="1"/>
</dbReference>
<dbReference type="Pfam" id="PF00364">
    <property type="entry name" value="Biotin_lipoyl"/>
    <property type="match status" value="1"/>
</dbReference>
<dbReference type="PANTHER" id="PTHR45266:SF3">
    <property type="entry name" value="OXALOACETATE DECARBOXYLASE ALPHA CHAIN"/>
    <property type="match status" value="1"/>
</dbReference>
<dbReference type="PANTHER" id="PTHR45266">
    <property type="entry name" value="OXALOACETATE DECARBOXYLASE ALPHA CHAIN"/>
    <property type="match status" value="1"/>
</dbReference>
<evidence type="ECO:0000313" key="4">
    <source>
        <dbReference type="Proteomes" id="UP000011135"/>
    </source>
</evidence>
<keyword evidence="4" id="KW-1185">Reference proteome</keyword>
<dbReference type="InterPro" id="IPR001882">
    <property type="entry name" value="Biotin_BS"/>
</dbReference>
<dbReference type="InterPro" id="IPR050709">
    <property type="entry name" value="Biotin_Carboxyl_Carrier/Decarb"/>
</dbReference>
<dbReference type="AlphaFoldDB" id="L8JUF9"/>
<dbReference type="OrthoDB" id="9812676at2"/>
<dbReference type="InterPro" id="IPR011053">
    <property type="entry name" value="Single_hybrid_motif"/>
</dbReference>
<dbReference type="InterPro" id="IPR000089">
    <property type="entry name" value="Biotin_lipoyl"/>
</dbReference>
<organism evidence="3 4">
    <name type="scientific">Fulvivirga imtechensis AK7</name>
    <dbReference type="NCBI Taxonomy" id="1237149"/>
    <lineage>
        <taxon>Bacteria</taxon>
        <taxon>Pseudomonadati</taxon>
        <taxon>Bacteroidota</taxon>
        <taxon>Cytophagia</taxon>
        <taxon>Cytophagales</taxon>
        <taxon>Fulvivirgaceae</taxon>
        <taxon>Fulvivirga</taxon>
    </lineage>
</organism>
<dbReference type="eggNOG" id="COG4770">
    <property type="taxonomic scope" value="Bacteria"/>
</dbReference>
<sequence>MYKVTVNNNTFEVVLKEDQMLVNGESFVWDISKIDSQSFHIIKDNNSYRADIVKANYKEKSIILKVNGNKYEVELKDKFDLLLEKLGMDTVASAQLNDIKAPMPGLIFEVHVSEGDEVKKGDPIMILEAMKMENIIKASGDGVVKSVKVKKGDSVEKNQVLVQF</sequence>
<gene>
    <name evidence="3" type="ORF">C900_01020</name>
</gene>
<dbReference type="PATRIC" id="fig|1237149.3.peg.1223"/>
<evidence type="ECO:0000259" key="2">
    <source>
        <dbReference type="PROSITE" id="PS50968"/>
    </source>
</evidence>
<evidence type="ECO:0000313" key="3">
    <source>
        <dbReference type="EMBL" id="ELR72641.1"/>
    </source>
</evidence>
<dbReference type="STRING" id="1237149.C900_01020"/>
<evidence type="ECO:0000256" key="1">
    <source>
        <dbReference type="ARBA" id="ARBA00023267"/>
    </source>
</evidence>
<dbReference type="PROSITE" id="PS00188">
    <property type="entry name" value="BIOTIN"/>
    <property type="match status" value="1"/>
</dbReference>
<reference evidence="3 4" key="1">
    <citation type="submission" date="2012-12" db="EMBL/GenBank/DDBJ databases">
        <title>Genome assembly of Fulvivirga imtechensis AK7.</title>
        <authorList>
            <person name="Nupur N."/>
            <person name="Khatri I."/>
            <person name="Kumar R."/>
            <person name="Subramanian S."/>
            <person name="Pinnaka A."/>
        </authorList>
    </citation>
    <scope>NUCLEOTIDE SEQUENCE [LARGE SCALE GENOMIC DNA]</scope>
    <source>
        <strain evidence="3 4">AK7</strain>
    </source>
</reference>
<dbReference type="SUPFAM" id="SSF51230">
    <property type="entry name" value="Single hybrid motif"/>
    <property type="match status" value="1"/>
</dbReference>